<feature type="domain" description="Glycosyltransferase subfamily 4-like N-terminal" evidence="5">
    <location>
        <begin position="20"/>
        <end position="175"/>
    </location>
</feature>
<keyword evidence="2" id="KW-0328">Glycosyltransferase</keyword>
<proteinExistence type="inferred from homology"/>
<gene>
    <name evidence="6" type="ORF">A2975_02670</name>
</gene>
<dbReference type="CDD" id="cd03801">
    <property type="entry name" value="GT4_PimA-like"/>
    <property type="match status" value="1"/>
</dbReference>
<evidence type="ECO:0000256" key="2">
    <source>
        <dbReference type="ARBA" id="ARBA00022676"/>
    </source>
</evidence>
<organism evidence="6 7">
    <name type="scientific">Candidatus Woesebacteria bacterium RIFCSPLOWO2_01_FULL_44_14</name>
    <dbReference type="NCBI Taxonomy" id="1802525"/>
    <lineage>
        <taxon>Bacteria</taxon>
        <taxon>Candidatus Woeseibacteriota</taxon>
    </lineage>
</organism>
<evidence type="ECO:0000313" key="7">
    <source>
        <dbReference type="Proteomes" id="UP000178429"/>
    </source>
</evidence>
<reference evidence="6 7" key="1">
    <citation type="journal article" date="2016" name="Nat. Commun.">
        <title>Thousands of microbial genomes shed light on interconnected biogeochemical processes in an aquifer system.</title>
        <authorList>
            <person name="Anantharaman K."/>
            <person name="Brown C.T."/>
            <person name="Hug L.A."/>
            <person name="Sharon I."/>
            <person name="Castelle C.J."/>
            <person name="Probst A.J."/>
            <person name="Thomas B.C."/>
            <person name="Singh A."/>
            <person name="Wilkins M.J."/>
            <person name="Karaoz U."/>
            <person name="Brodie E.L."/>
            <person name="Williams K.H."/>
            <person name="Hubbard S.S."/>
            <person name="Banfield J.F."/>
        </authorList>
    </citation>
    <scope>NUCLEOTIDE SEQUENCE [LARGE SCALE GENOMIC DNA]</scope>
</reference>
<dbReference type="InterPro" id="IPR028098">
    <property type="entry name" value="Glyco_trans_4-like_N"/>
</dbReference>
<dbReference type="Proteomes" id="UP000178429">
    <property type="component" value="Unassembled WGS sequence"/>
</dbReference>
<dbReference type="PANTHER" id="PTHR12526:SF640">
    <property type="entry name" value="COLANIC ACID BIOSYNTHESIS GLYCOSYLTRANSFERASE WCAL-RELATED"/>
    <property type="match status" value="1"/>
</dbReference>
<feature type="domain" description="Glycosyl transferase family 1" evidence="4">
    <location>
        <begin position="184"/>
        <end position="334"/>
    </location>
</feature>
<dbReference type="InterPro" id="IPR001296">
    <property type="entry name" value="Glyco_trans_1"/>
</dbReference>
<dbReference type="SUPFAM" id="SSF53756">
    <property type="entry name" value="UDP-Glycosyltransferase/glycogen phosphorylase"/>
    <property type="match status" value="1"/>
</dbReference>
<dbReference type="Pfam" id="PF00534">
    <property type="entry name" value="Glycos_transf_1"/>
    <property type="match status" value="1"/>
</dbReference>
<comment type="similarity">
    <text evidence="1">Belongs to the glycosyltransferase group 1 family. Glycosyltransferase 4 subfamily.</text>
</comment>
<evidence type="ECO:0000313" key="6">
    <source>
        <dbReference type="EMBL" id="OGM70769.1"/>
    </source>
</evidence>
<dbReference type="Gene3D" id="3.40.50.2000">
    <property type="entry name" value="Glycogen Phosphorylase B"/>
    <property type="match status" value="2"/>
</dbReference>
<dbReference type="Pfam" id="PF13439">
    <property type="entry name" value="Glyco_transf_4"/>
    <property type="match status" value="1"/>
</dbReference>
<dbReference type="PANTHER" id="PTHR12526">
    <property type="entry name" value="GLYCOSYLTRANSFERASE"/>
    <property type="match status" value="1"/>
</dbReference>
<dbReference type="GO" id="GO:0016757">
    <property type="term" value="F:glycosyltransferase activity"/>
    <property type="evidence" value="ECO:0007669"/>
    <property type="project" value="UniProtKB-KW"/>
</dbReference>
<sequence>MEKKLKIAFLSFFSGEIERGVEVYVHELANHLADFGHEVLVIQNGLKVEGSKYKTISIGMKIWGGLGSYGPATWPYYHFLNGVFTLRALKFIKEDLDVVFPTNNMLQSLFIKIWSMKNKVKFVISAQSGLGLDDRINAWLFPDAFVALTGFQERWIQRNNSKIKTIVIPNGVNVSEFGLQVKPYKHNLPGKVILNVAALTFWKRQELAIKAVSRLKDISLLLVGQGEDKEKLERLGKRFLPGRFKIISSRHDEMPSIYTSADVFTFPTASWESFGIVLIEAMASGLPVVAADDPIRREIVGDAGLFVDPTDTKAYAAALQKALDANWGDKPRRQAEKFDWDKIALKYEKLFLELCSKR</sequence>
<protein>
    <recommendedName>
        <fullName evidence="8">Glycosyl transferase family 1 domain-containing protein</fullName>
    </recommendedName>
</protein>
<comment type="caution">
    <text evidence="6">The sequence shown here is derived from an EMBL/GenBank/DDBJ whole genome shotgun (WGS) entry which is preliminary data.</text>
</comment>
<evidence type="ECO:0000259" key="4">
    <source>
        <dbReference type="Pfam" id="PF00534"/>
    </source>
</evidence>
<dbReference type="AlphaFoldDB" id="A0A1F8C4H0"/>
<evidence type="ECO:0000259" key="5">
    <source>
        <dbReference type="Pfam" id="PF13439"/>
    </source>
</evidence>
<evidence type="ECO:0008006" key="8">
    <source>
        <dbReference type="Google" id="ProtNLM"/>
    </source>
</evidence>
<dbReference type="EMBL" id="MGHL01000002">
    <property type="protein sequence ID" value="OGM70769.1"/>
    <property type="molecule type" value="Genomic_DNA"/>
</dbReference>
<accession>A0A1F8C4H0</accession>
<dbReference type="STRING" id="1802525.A2975_02670"/>
<keyword evidence="3" id="KW-0808">Transferase</keyword>
<evidence type="ECO:0000256" key="1">
    <source>
        <dbReference type="ARBA" id="ARBA00009481"/>
    </source>
</evidence>
<name>A0A1F8C4H0_9BACT</name>
<evidence type="ECO:0000256" key="3">
    <source>
        <dbReference type="ARBA" id="ARBA00022679"/>
    </source>
</evidence>